<name>A0A086TA24_HAPC1</name>
<dbReference type="InterPro" id="IPR016181">
    <property type="entry name" value="Acyl_CoA_acyltransferase"/>
</dbReference>
<evidence type="ECO:0000313" key="6">
    <source>
        <dbReference type="EMBL" id="KFH46206.1"/>
    </source>
</evidence>
<comment type="similarity">
    <text evidence="3">Belongs to the acetyltransferase family. ARD1 subfamily.</text>
</comment>
<keyword evidence="1 6" id="KW-0808">Transferase</keyword>
<feature type="compositionally biased region" description="Acidic residues" evidence="4">
    <location>
        <begin position="172"/>
        <end position="192"/>
    </location>
</feature>
<gene>
    <name evidence="6" type="ORF">ACRE_029850</name>
</gene>
<dbReference type="SUPFAM" id="SSF55729">
    <property type="entry name" value="Acyl-CoA N-acyltransferases (Nat)"/>
    <property type="match status" value="1"/>
</dbReference>
<keyword evidence="2" id="KW-0012">Acyltransferase</keyword>
<dbReference type="GO" id="GO:0031415">
    <property type="term" value="C:NatA complex"/>
    <property type="evidence" value="ECO:0007669"/>
    <property type="project" value="InterPro"/>
</dbReference>
<dbReference type="PANTHER" id="PTHR23091:SF4">
    <property type="entry name" value="N-TERMINAL AMINO-ACID N(ALPHA)-ACETYLTRANSFERASE NATA"/>
    <property type="match status" value="1"/>
</dbReference>
<dbReference type="CDD" id="cd04301">
    <property type="entry name" value="NAT_SF"/>
    <property type="match status" value="1"/>
</dbReference>
<evidence type="ECO:0000256" key="4">
    <source>
        <dbReference type="SAM" id="MobiDB-lite"/>
    </source>
</evidence>
<accession>A0A086TA24</accession>
<evidence type="ECO:0000256" key="3">
    <source>
        <dbReference type="ARBA" id="ARBA00025786"/>
    </source>
</evidence>
<feature type="compositionally biased region" description="Basic and acidic residues" evidence="4">
    <location>
        <begin position="196"/>
        <end position="215"/>
    </location>
</feature>
<protein>
    <submittedName>
        <fullName evidence="6">N-terminal acetyltransferase A complex catalytic subunit-like protein</fullName>
    </submittedName>
</protein>
<dbReference type="GO" id="GO:1990189">
    <property type="term" value="F:protein N-terminal-serine acetyltransferase activity"/>
    <property type="evidence" value="ECO:0007669"/>
    <property type="project" value="TreeGrafter"/>
</dbReference>
<dbReference type="STRING" id="857340.A0A086TA24"/>
<dbReference type="InterPro" id="IPR000182">
    <property type="entry name" value="GNAT_dom"/>
</dbReference>
<reference evidence="7" key="1">
    <citation type="journal article" date="2014" name="Genome Announc.">
        <title>Genome sequence and annotation of Acremonium chrysogenum, producer of the beta-lactam antibiotic cephalosporin C.</title>
        <authorList>
            <person name="Terfehr D."/>
            <person name="Dahlmann T.A."/>
            <person name="Specht T."/>
            <person name="Zadra I."/>
            <person name="Kuernsteiner H."/>
            <person name="Kueck U."/>
        </authorList>
    </citation>
    <scope>NUCLEOTIDE SEQUENCE [LARGE SCALE GENOMIC DNA]</scope>
    <source>
        <strain evidence="7">ATCC 11550 / CBS 779.69 / DSM 880 / IAM 14645 / JCM 23072 / IMI 49137</strain>
    </source>
</reference>
<organism evidence="6 7">
    <name type="scientific">Hapsidospora chrysogenum (strain ATCC 11550 / CBS 779.69 / DSM 880 / IAM 14645 / JCM 23072 / IMI 49137)</name>
    <name type="common">Acremonium chrysogenum</name>
    <dbReference type="NCBI Taxonomy" id="857340"/>
    <lineage>
        <taxon>Eukaryota</taxon>
        <taxon>Fungi</taxon>
        <taxon>Dikarya</taxon>
        <taxon>Ascomycota</taxon>
        <taxon>Pezizomycotina</taxon>
        <taxon>Sordariomycetes</taxon>
        <taxon>Hypocreomycetidae</taxon>
        <taxon>Hypocreales</taxon>
        <taxon>Bionectriaceae</taxon>
        <taxon>Hapsidospora</taxon>
    </lineage>
</organism>
<dbReference type="GO" id="GO:1990190">
    <property type="term" value="F:protein-N-terminal-glutamate acetyltransferase activity"/>
    <property type="evidence" value="ECO:0007669"/>
    <property type="project" value="TreeGrafter"/>
</dbReference>
<sequence>MDIRLLTNADLPLIQHANLENLPENYFLKYYLYHSLSWPQLSFVAVDASRPPKGPYDYPKIVGYVLAKMEEEPSDGVPHGHITSLSVMRTHRRLGIAEKLMRQSQLAMVETYQAKYVSLHVRVSNVAARHLYEDTLGFKNEKTEAKYYADGEDAYSMRLDLDEIRRQIEEGAEAEAEDDNENGEDTPDEGDAVGEVGRDPEAGKKETTKKDEAGRQIKVAVGRGLGVGDLVEKVESKQ</sequence>
<dbReference type="Proteomes" id="UP000029964">
    <property type="component" value="Unassembled WGS sequence"/>
</dbReference>
<dbReference type="AlphaFoldDB" id="A0A086TA24"/>
<dbReference type="PANTHER" id="PTHR23091">
    <property type="entry name" value="N-TERMINAL ACETYLTRANSFERASE"/>
    <property type="match status" value="1"/>
</dbReference>
<dbReference type="OrthoDB" id="25586at2759"/>
<dbReference type="Gene3D" id="3.40.630.30">
    <property type="match status" value="1"/>
</dbReference>
<keyword evidence="7" id="KW-1185">Reference proteome</keyword>
<proteinExistence type="inferred from homology"/>
<comment type="caution">
    <text evidence="6">The sequence shown here is derived from an EMBL/GenBank/DDBJ whole genome shotgun (WGS) entry which is preliminary data.</text>
</comment>
<dbReference type="EMBL" id="JPKY01000022">
    <property type="protein sequence ID" value="KFH46206.1"/>
    <property type="molecule type" value="Genomic_DNA"/>
</dbReference>
<dbReference type="PROSITE" id="PS51186">
    <property type="entry name" value="GNAT"/>
    <property type="match status" value="1"/>
</dbReference>
<evidence type="ECO:0000259" key="5">
    <source>
        <dbReference type="PROSITE" id="PS51186"/>
    </source>
</evidence>
<feature type="region of interest" description="Disordered" evidence="4">
    <location>
        <begin position="172"/>
        <end position="218"/>
    </location>
</feature>
<dbReference type="HOGENOM" id="CLU_013985_7_0_1"/>
<dbReference type="Pfam" id="PF00583">
    <property type="entry name" value="Acetyltransf_1"/>
    <property type="match status" value="1"/>
</dbReference>
<evidence type="ECO:0000256" key="1">
    <source>
        <dbReference type="ARBA" id="ARBA00022679"/>
    </source>
</evidence>
<feature type="domain" description="N-acetyltransferase" evidence="5">
    <location>
        <begin position="1"/>
        <end position="162"/>
    </location>
</feature>
<evidence type="ECO:0000313" key="7">
    <source>
        <dbReference type="Proteomes" id="UP000029964"/>
    </source>
</evidence>
<dbReference type="InterPro" id="IPR045047">
    <property type="entry name" value="Ard1-like"/>
</dbReference>
<evidence type="ECO:0000256" key="2">
    <source>
        <dbReference type="ARBA" id="ARBA00023315"/>
    </source>
</evidence>